<organism evidence="2 3">
    <name type="scientific">Burkholderia ubonensis</name>
    <dbReference type="NCBI Taxonomy" id="101571"/>
    <lineage>
        <taxon>Bacteria</taxon>
        <taxon>Pseudomonadati</taxon>
        <taxon>Pseudomonadota</taxon>
        <taxon>Betaproteobacteria</taxon>
        <taxon>Burkholderiales</taxon>
        <taxon>Burkholderiaceae</taxon>
        <taxon>Burkholderia</taxon>
        <taxon>Burkholderia cepacia complex</taxon>
    </lineage>
</organism>
<feature type="transmembrane region" description="Helical" evidence="1">
    <location>
        <begin position="52"/>
        <end position="70"/>
    </location>
</feature>
<dbReference type="RefSeq" id="WP_011881744.1">
    <property type="nucleotide sequence ID" value="NZ_CP013422.1"/>
</dbReference>
<reference evidence="2 3" key="1">
    <citation type="submission" date="2015-12" db="EMBL/GenBank/DDBJ databases">
        <title>Diversity of Burkholderia near neighbor genomes.</title>
        <authorList>
            <person name="Sahl J."/>
            <person name="Wagner D."/>
            <person name="Keim P."/>
        </authorList>
    </citation>
    <scope>NUCLEOTIDE SEQUENCE [LARGE SCALE GENOMIC DNA]</scope>
    <source>
        <strain evidence="2 3">MSMB0783</strain>
    </source>
</reference>
<evidence type="ECO:0000313" key="2">
    <source>
        <dbReference type="EMBL" id="AOJ78363.1"/>
    </source>
</evidence>
<evidence type="ECO:0000256" key="1">
    <source>
        <dbReference type="SAM" id="Phobius"/>
    </source>
</evidence>
<feature type="transmembrane region" description="Helical" evidence="1">
    <location>
        <begin position="21"/>
        <end position="40"/>
    </location>
</feature>
<protein>
    <recommendedName>
        <fullName evidence="4">Type VI secretion protein</fullName>
    </recommendedName>
</protein>
<dbReference type="Proteomes" id="UP000243680">
    <property type="component" value="Chromosome 2"/>
</dbReference>
<proteinExistence type="predicted"/>
<evidence type="ECO:0008006" key="4">
    <source>
        <dbReference type="Google" id="ProtNLM"/>
    </source>
</evidence>
<gene>
    <name evidence="2" type="ORF">WJ35_25550</name>
</gene>
<sequence length="386" mass="42454">MSWPIPTLTSVFYPKPLELRVWVPGLLALAVGAAGALLLLWPHGKSTHGLQFWGLLIGAPLVSCAIALGIRLDRWEREQTVAEELEREQERIMSLWQSWCRRHVCVTASVAILPIPVPAAGMREPDAELPVNRGRASAFPWSKNKTLKQRREKLLNQIAEKLQVALAGRKELRVKLVVADAPEESLLGWKADAEDALCRVAPACKFKIDTEPAMACASFLAQQVDLVGTEPHLIITAQIWPDSATRHTFSEGAAALLMESADEGPGRVLRPMISTAGTRDADLKQLAQMQLSPDHITHAWFTRCEAESGAITAAFTTDTKVRPIERSFDHIVGEPGPATSWIALATAYEASQEGEPHLVAWREPGAEVLHLCIVRGAQPQKRQKEI</sequence>
<keyword evidence="1" id="KW-1133">Transmembrane helix</keyword>
<dbReference type="EMBL" id="CP013422">
    <property type="protein sequence ID" value="AOJ78363.1"/>
    <property type="molecule type" value="Genomic_DNA"/>
</dbReference>
<evidence type="ECO:0000313" key="3">
    <source>
        <dbReference type="Proteomes" id="UP000243680"/>
    </source>
</evidence>
<dbReference type="AlphaFoldDB" id="A0A1B4LMF4"/>
<keyword evidence="1" id="KW-0812">Transmembrane</keyword>
<name>A0A1B4LMF4_9BURK</name>
<accession>A0A1B4LMF4</accession>
<keyword evidence="1" id="KW-0472">Membrane</keyword>